<dbReference type="KEGG" id="glz:GLAREA_05873"/>
<evidence type="ECO:0000259" key="3">
    <source>
        <dbReference type="Pfam" id="PF02298"/>
    </source>
</evidence>
<protein>
    <submittedName>
        <fullName evidence="4">Cupredoxin</fullName>
    </submittedName>
</protein>
<organism evidence="4 5">
    <name type="scientific">Glarea lozoyensis (strain ATCC 20868 / MF5171)</name>
    <dbReference type="NCBI Taxonomy" id="1116229"/>
    <lineage>
        <taxon>Eukaryota</taxon>
        <taxon>Fungi</taxon>
        <taxon>Dikarya</taxon>
        <taxon>Ascomycota</taxon>
        <taxon>Pezizomycotina</taxon>
        <taxon>Leotiomycetes</taxon>
        <taxon>Helotiales</taxon>
        <taxon>Helotiaceae</taxon>
        <taxon>Glarea</taxon>
    </lineage>
</organism>
<dbReference type="Pfam" id="PF02298">
    <property type="entry name" value="Cu_bind_like"/>
    <property type="match status" value="1"/>
</dbReference>
<dbReference type="RefSeq" id="XP_008079478.1">
    <property type="nucleotide sequence ID" value="XM_008081287.1"/>
</dbReference>
<dbReference type="InterPro" id="IPR003245">
    <property type="entry name" value="Phytocyanin_dom"/>
</dbReference>
<feature type="compositionally biased region" description="Polar residues" evidence="1">
    <location>
        <begin position="384"/>
        <end position="418"/>
    </location>
</feature>
<dbReference type="PANTHER" id="PTHR34883:SF4">
    <property type="entry name" value="CUPREDOXIN"/>
    <property type="match status" value="1"/>
</dbReference>
<dbReference type="eggNOG" id="ENOG502SP9Z">
    <property type="taxonomic scope" value="Eukaryota"/>
</dbReference>
<proteinExistence type="predicted"/>
<evidence type="ECO:0000313" key="4">
    <source>
        <dbReference type="EMBL" id="EPE32861.1"/>
    </source>
</evidence>
<evidence type="ECO:0000256" key="1">
    <source>
        <dbReference type="SAM" id="MobiDB-lite"/>
    </source>
</evidence>
<feature type="transmembrane region" description="Helical" evidence="2">
    <location>
        <begin position="344"/>
        <end position="365"/>
    </location>
</feature>
<dbReference type="AlphaFoldDB" id="S3DLE9"/>
<sequence>MSLVTATSGFPSATTTLGASVAIITPRLTTTFTPTAAICTGNHLTMLANREFEIWMNMPVPVPGTTMTDCYPDQFMQSFLSAAGGITQPAFDPLVCPQSYSAVGPYTSNYIACCPSGYSFAQPKTTPFSDRPAYGGTCYTNIEMATPVLVTAYGSSGITATTTYSATNTLAQAYAYPYEGKAFGVAQVASITPAPSAGSPTSILSDASTANMASGTSGKTFTVIAAAGPTFIPSVMNAKVGDQIVFEFSSGNHSLTQSTFNSPCSPLINGFDSGYMGSNAGESKIMVNVSTAQFFFSKQSSDCSEGMVFSLNPTNAEPAAAFQAKAIAQPSPLVSSGMSAAVKAGIALGCICGFGILLLIALFFLRKRRQVMADSENAKDGSESSESFHAPSPTTLGSAHTRNYPNNLSPIDTMTSPIGPSLRPFPPAPRPPPKGEELHGISSPLEMAAYNQAAVELQGSEGGKYASNSEKGDNYQQAEGVLESYHRNTIQEMLSPQNGLDQNDYSRRTWNEKSLGSFSSRTTESTAYTLDTALSPRHEGGEYDRRKS</sequence>
<accession>S3DLE9</accession>
<name>S3DLE9_GLAL2</name>
<dbReference type="InterPro" id="IPR052953">
    <property type="entry name" value="Ser-rich/MCO-related"/>
</dbReference>
<feature type="compositionally biased region" description="Polar residues" evidence="1">
    <location>
        <begin position="513"/>
        <end position="529"/>
    </location>
</feature>
<dbReference type="HOGENOM" id="CLU_496997_0_0_1"/>
<evidence type="ECO:0000313" key="5">
    <source>
        <dbReference type="Proteomes" id="UP000016922"/>
    </source>
</evidence>
<keyword evidence="2" id="KW-0812">Transmembrane</keyword>
<feature type="domain" description="Phytocyanin" evidence="3">
    <location>
        <begin position="239"/>
        <end position="307"/>
    </location>
</feature>
<dbReference type="Gene3D" id="2.60.40.420">
    <property type="entry name" value="Cupredoxins - blue copper proteins"/>
    <property type="match status" value="1"/>
</dbReference>
<feature type="region of interest" description="Disordered" evidence="1">
    <location>
        <begin position="376"/>
        <end position="440"/>
    </location>
</feature>
<evidence type="ECO:0000256" key="2">
    <source>
        <dbReference type="SAM" id="Phobius"/>
    </source>
</evidence>
<reference evidence="4 5" key="1">
    <citation type="journal article" date="2013" name="BMC Genomics">
        <title>Genomics-driven discovery of the pneumocandin biosynthetic gene cluster in the fungus Glarea lozoyensis.</title>
        <authorList>
            <person name="Chen L."/>
            <person name="Yue Q."/>
            <person name="Zhang X."/>
            <person name="Xiang M."/>
            <person name="Wang C."/>
            <person name="Li S."/>
            <person name="Che Y."/>
            <person name="Ortiz-Lopez F.J."/>
            <person name="Bills G.F."/>
            <person name="Liu X."/>
            <person name="An Z."/>
        </authorList>
    </citation>
    <scope>NUCLEOTIDE SEQUENCE [LARGE SCALE GENOMIC DNA]</scope>
    <source>
        <strain evidence="5">ATCC 20868 / MF5171</strain>
    </source>
</reference>
<dbReference type="GeneID" id="19464927"/>
<keyword evidence="2" id="KW-1133">Transmembrane helix</keyword>
<keyword evidence="5" id="KW-1185">Reference proteome</keyword>
<dbReference type="InterPro" id="IPR008972">
    <property type="entry name" value="Cupredoxin"/>
</dbReference>
<gene>
    <name evidence="4" type="ORF">GLAREA_05873</name>
</gene>
<dbReference type="EMBL" id="KE145358">
    <property type="protein sequence ID" value="EPE32861.1"/>
    <property type="molecule type" value="Genomic_DNA"/>
</dbReference>
<dbReference type="PANTHER" id="PTHR34883">
    <property type="entry name" value="SERINE-RICH PROTEIN, PUTATIVE-RELATED-RELATED"/>
    <property type="match status" value="1"/>
</dbReference>
<dbReference type="GO" id="GO:0009055">
    <property type="term" value="F:electron transfer activity"/>
    <property type="evidence" value="ECO:0007669"/>
    <property type="project" value="InterPro"/>
</dbReference>
<keyword evidence="2" id="KW-0472">Membrane</keyword>
<feature type="region of interest" description="Disordered" evidence="1">
    <location>
        <begin position="513"/>
        <end position="548"/>
    </location>
</feature>
<dbReference type="OrthoDB" id="5985073at2759"/>
<feature type="compositionally biased region" description="Pro residues" evidence="1">
    <location>
        <begin position="423"/>
        <end position="432"/>
    </location>
</feature>
<dbReference type="Proteomes" id="UP000016922">
    <property type="component" value="Unassembled WGS sequence"/>
</dbReference>
<dbReference type="SUPFAM" id="SSF49503">
    <property type="entry name" value="Cupredoxins"/>
    <property type="match status" value="1"/>
</dbReference>
<dbReference type="STRING" id="1116229.S3DLE9"/>
<feature type="compositionally biased region" description="Basic and acidic residues" evidence="1">
    <location>
        <begin position="536"/>
        <end position="548"/>
    </location>
</feature>